<feature type="signal peptide" evidence="7">
    <location>
        <begin position="1"/>
        <end position="19"/>
    </location>
</feature>
<keyword evidence="5" id="KW-0249">Electron transport</keyword>
<evidence type="ECO:0000256" key="1">
    <source>
        <dbReference type="ARBA" id="ARBA00022448"/>
    </source>
</evidence>
<feature type="chain" id="PRO_5016885308" description="Doubled CXXCH motif domain-containing protein" evidence="7">
    <location>
        <begin position="20"/>
        <end position="598"/>
    </location>
</feature>
<protein>
    <recommendedName>
        <fullName evidence="8">Doubled CXXCH motif domain-containing protein</fullName>
    </recommendedName>
</protein>
<proteinExistence type="predicted"/>
<feature type="domain" description="Doubled CXXCH motif" evidence="8">
    <location>
        <begin position="239"/>
        <end position="276"/>
    </location>
</feature>
<dbReference type="Pfam" id="PF09699">
    <property type="entry name" value="Paired_CXXCH_1"/>
    <property type="match status" value="2"/>
</dbReference>
<dbReference type="InterPro" id="IPR036280">
    <property type="entry name" value="Multihaem_cyt_sf"/>
</dbReference>
<reference evidence="9 10" key="1">
    <citation type="journal article" date="2018" name="ISME J.">
        <title>Endosymbiont genomes yield clues of tubeworm success.</title>
        <authorList>
            <person name="Li Y."/>
            <person name="Liles M.R."/>
            <person name="Halanych K.M."/>
        </authorList>
    </citation>
    <scope>NUCLEOTIDE SEQUENCE [LARGE SCALE GENOMIC DNA]</scope>
    <source>
        <strain evidence="9">A1462</strain>
    </source>
</reference>
<evidence type="ECO:0000256" key="5">
    <source>
        <dbReference type="ARBA" id="ARBA00022982"/>
    </source>
</evidence>
<evidence type="ECO:0000256" key="2">
    <source>
        <dbReference type="ARBA" id="ARBA00022617"/>
    </source>
</evidence>
<feature type="domain" description="Doubled CXXCH motif" evidence="8">
    <location>
        <begin position="163"/>
        <end position="201"/>
    </location>
</feature>
<dbReference type="InterPro" id="IPR051829">
    <property type="entry name" value="Multiheme_Cytochr_ET"/>
</dbReference>
<evidence type="ECO:0000313" key="10">
    <source>
        <dbReference type="Proteomes" id="UP000254771"/>
    </source>
</evidence>
<dbReference type="NCBIfam" id="TIGR01905">
    <property type="entry name" value="paired_CXXCH_1"/>
    <property type="match status" value="1"/>
</dbReference>
<keyword evidence="6" id="KW-0408">Iron</keyword>
<name>A0A370DKA6_9GAMM</name>
<keyword evidence="10" id="KW-1185">Reference proteome</keyword>
<dbReference type="Proteomes" id="UP000254771">
    <property type="component" value="Unassembled WGS sequence"/>
</dbReference>
<keyword evidence="3" id="KW-0479">Metal-binding</keyword>
<keyword evidence="4 7" id="KW-0732">Signal</keyword>
<comment type="caution">
    <text evidence="9">The sequence shown here is derived from an EMBL/GenBank/DDBJ whole genome shotgun (WGS) entry which is preliminary data.</text>
</comment>
<keyword evidence="2" id="KW-0349">Heme</keyword>
<dbReference type="SUPFAM" id="SSF48695">
    <property type="entry name" value="Multiheme cytochromes"/>
    <property type="match status" value="2"/>
</dbReference>
<evidence type="ECO:0000256" key="4">
    <source>
        <dbReference type="ARBA" id="ARBA00022729"/>
    </source>
</evidence>
<evidence type="ECO:0000256" key="6">
    <source>
        <dbReference type="ARBA" id="ARBA00023004"/>
    </source>
</evidence>
<dbReference type="InterPro" id="IPR038266">
    <property type="entry name" value="NapC/NirT_cytc_sf"/>
</dbReference>
<gene>
    <name evidence="9" type="ORF">DIZ78_10165</name>
</gene>
<accession>A0A370DKA6</accession>
<dbReference type="InterPro" id="IPR010177">
    <property type="entry name" value="Paired_CXXCH_1"/>
</dbReference>
<evidence type="ECO:0000259" key="8">
    <source>
        <dbReference type="Pfam" id="PF09699"/>
    </source>
</evidence>
<dbReference type="GO" id="GO:0046872">
    <property type="term" value="F:metal ion binding"/>
    <property type="evidence" value="ECO:0007669"/>
    <property type="project" value="UniProtKB-KW"/>
</dbReference>
<dbReference type="PANTHER" id="PTHR35038:SF6">
    <property type="entry name" value="SURFACE LOCALIZED DECAHEME CYTOCHROME C LIPOPROTEIN"/>
    <property type="match status" value="1"/>
</dbReference>
<dbReference type="AlphaFoldDB" id="A0A370DKA6"/>
<dbReference type="EMBL" id="QFXE01000013">
    <property type="protein sequence ID" value="RDH85321.1"/>
    <property type="molecule type" value="Genomic_DNA"/>
</dbReference>
<evidence type="ECO:0000313" key="9">
    <source>
        <dbReference type="EMBL" id="RDH85321.1"/>
    </source>
</evidence>
<organism evidence="9 10">
    <name type="scientific">endosymbiont of Escarpia spicata</name>
    <dbReference type="NCBI Taxonomy" id="2200908"/>
    <lineage>
        <taxon>Bacteria</taxon>
        <taxon>Pseudomonadati</taxon>
        <taxon>Pseudomonadota</taxon>
        <taxon>Gammaproteobacteria</taxon>
        <taxon>sulfur-oxidizing symbionts</taxon>
    </lineage>
</organism>
<dbReference type="Gene3D" id="1.10.3820.10">
    <property type="entry name" value="Di-heme elbow motif domain"/>
    <property type="match status" value="1"/>
</dbReference>
<keyword evidence="1" id="KW-0813">Transport</keyword>
<dbReference type="PANTHER" id="PTHR35038">
    <property type="entry name" value="DISSIMILATORY SULFITE REDUCTASE SIRA"/>
    <property type="match status" value="1"/>
</dbReference>
<dbReference type="GO" id="GO:0016491">
    <property type="term" value="F:oxidoreductase activity"/>
    <property type="evidence" value="ECO:0007669"/>
    <property type="project" value="TreeGrafter"/>
</dbReference>
<sequence>MRKVSVLCMYLLIVSAATVGDVATTVHNLSSSGPGTGAFKSLTEDRICIFCHTPHAATPDTPLWNRLSTGAYTPYQSSTTDAAAGNMSSSSDLCLSCHDGTIALGDLVNPGTGVTNDLSTTFLTGRALIGSDLSNDHPVAIVYDPNLLATDPDLLSPAVVDLPLTNGELHCSSCHDPHKDTYPPFLRKPTLNGELCITCHIPTGATWDWTTSSHATSVASPPLGTDPWPERKPAWVGQNVSENACMNCHTPHNAATPVRLIKDQEEQTCYLCHDGTVAQDILAEELKFSHHPVEVTPNLDHDSVRAENPLTMQLHVECEDCHNPHGSYSSPPMISFNPANPAGTNHTTAPFVNGSMVGVTGIDSGGAVKPEVDYEYEVCFKCHGVPGKSACDNQRCSTATGYNMTRQDGVYNLRDKVDSGNPALVSYHPITANNPFNNGEVPSLRADIPLDTTSSLIYCSDCHSSNVSPAAGGVGTAGSHGSTYEGIMALPYDFDPQTATSANNLCYKCHNAASLEVSFIHSKHVGANTTCINCHDPHGSAKFPHLLNFLTFANVTGPMEITGTGAFTEPTWIDNGQYSGTCHLVCHGKTHDAWSYPP</sequence>
<evidence type="ECO:0000256" key="3">
    <source>
        <dbReference type="ARBA" id="ARBA00022723"/>
    </source>
</evidence>
<evidence type="ECO:0000256" key="7">
    <source>
        <dbReference type="SAM" id="SignalP"/>
    </source>
</evidence>